<dbReference type="Proteomes" id="UP001500653">
    <property type="component" value="Unassembled WGS sequence"/>
</dbReference>
<keyword evidence="2" id="KW-1185">Reference proteome</keyword>
<evidence type="ECO:0000313" key="2">
    <source>
        <dbReference type="Proteomes" id="UP001500653"/>
    </source>
</evidence>
<dbReference type="RefSeq" id="WP_253862224.1">
    <property type="nucleotide sequence ID" value="NZ_BAAALN010000008.1"/>
</dbReference>
<sequence>MGPAEREAVAGVAAHMWPGVAVSERLGRAAVLAARQVDAGEGVGREVLTRVLWLLRECGPAPSALDELRAKRACRPVLGSGWTAREG</sequence>
<proteinExistence type="predicted"/>
<comment type="caution">
    <text evidence="1">The sequence shown here is derived from an EMBL/GenBank/DDBJ whole genome shotgun (WGS) entry which is preliminary data.</text>
</comment>
<accession>A0ABN1WAU7</accession>
<protein>
    <submittedName>
        <fullName evidence="1">Uncharacterized protein</fullName>
    </submittedName>
</protein>
<reference evidence="1 2" key="1">
    <citation type="journal article" date="2019" name="Int. J. Syst. Evol. Microbiol.">
        <title>The Global Catalogue of Microorganisms (GCM) 10K type strain sequencing project: providing services to taxonomists for standard genome sequencing and annotation.</title>
        <authorList>
            <consortium name="The Broad Institute Genomics Platform"/>
            <consortium name="The Broad Institute Genome Sequencing Center for Infectious Disease"/>
            <person name="Wu L."/>
            <person name="Ma J."/>
        </authorList>
    </citation>
    <scope>NUCLEOTIDE SEQUENCE [LARGE SCALE GENOMIC DNA]</scope>
    <source>
        <strain evidence="1 2">JCM 13023</strain>
    </source>
</reference>
<gene>
    <name evidence="1" type="ORF">GCM10009676_31130</name>
</gene>
<dbReference type="EMBL" id="BAAALN010000008">
    <property type="protein sequence ID" value="GAA1243306.1"/>
    <property type="molecule type" value="Genomic_DNA"/>
</dbReference>
<organism evidence="1 2">
    <name type="scientific">Prauserella halophila</name>
    <dbReference type="NCBI Taxonomy" id="185641"/>
    <lineage>
        <taxon>Bacteria</taxon>
        <taxon>Bacillati</taxon>
        <taxon>Actinomycetota</taxon>
        <taxon>Actinomycetes</taxon>
        <taxon>Pseudonocardiales</taxon>
        <taxon>Pseudonocardiaceae</taxon>
        <taxon>Prauserella</taxon>
    </lineage>
</organism>
<evidence type="ECO:0000313" key="1">
    <source>
        <dbReference type="EMBL" id="GAA1243306.1"/>
    </source>
</evidence>
<name>A0ABN1WAU7_9PSEU</name>